<reference evidence="14 15" key="1">
    <citation type="submission" date="2020-08" db="EMBL/GenBank/DDBJ databases">
        <title>Streptomyces sp. PSKA01 genome sequencing and assembly.</title>
        <authorList>
            <person name="Mandal S."/>
            <person name="Maiti P.K."/>
            <person name="Das P."/>
        </authorList>
    </citation>
    <scope>NUCLEOTIDE SEQUENCE [LARGE SCALE GENOMIC DNA]</scope>
    <source>
        <strain evidence="14 15">PSKA01</strain>
    </source>
</reference>
<feature type="domain" description="4Fe-4S Wbl-type" evidence="13">
    <location>
        <begin position="23"/>
        <end position="85"/>
    </location>
</feature>
<dbReference type="Pfam" id="PF02467">
    <property type="entry name" value="Whib"/>
    <property type="match status" value="1"/>
</dbReference>
<dbReference type="GO" id="GO:0003677">
    <property type="term" value="F:DNA binding"/>
    <property type="evidence" value="ECO:0007669"/>
    <property type="project" value="UniProtKB-UniRule"/>
</dbReference>
<comment type="PTM">
    <text evidence="11">The Fe-S cluster can be nitrosylated by nitric oxide (NO).</text>
</comment>
<evidence type="ECO:0000256" key="12">
    <source>
        <dbReference type="SAM" id="MobiDB-lite"/>
    </source>
</evidence>
<organism evidence="14 15">
    <name type="scientific">Streptomyces cupreus</name>
    <dbReference type="NCBI Taxonomy" id="2759956"/>
    <lineage>
        <taxon>Bacteria</taxon>
        <taxon>Bacillati</taxon>
        <taxon>Actinomycetota</taxon>
        <taxon>Actinomycetes</taxon>
        <taxon>Kitasatosporales</taxon>
        <taxon>Streptomycetaceae</taxon>
        <taxon>Streptomyces</taxon>
    </lineage>
</organism>
<feature type="binding site" evidence="11">
    <location>
        <position position="61"/>
    </location>
    <ligand>
        <name>[4Fe-4S] cluster</name>
        <dbReference type="ChEBI" id="CHEBI:49883"/>
    </ligand>
</feature>
<dbReference type="GO" id="GO:0047134">
    <property type="term" value="F:protein-disulfide reductase [NAD(P)H] activity"/>
    <property type="evidence" value="ECO:0007669"/>
    <property type="project" value="TreeGrafter"/>
</dbReference>
<evidence type="ECO:0000256" key="8">
    <source>
        <dbReference type="ARBA" id="ARBA00023125"/>
    </source>
</evidence>
<keyword evidence="3 11" id="KW-0004">4Fe-4S</keyword>
<evidence type="ECO:0000256" key="6">
    <source>
        <dbReference type="ARBA" id="ARBA00023014"/>
    </source>
</evidence>
<dbReference type="PROSITE" id="PS51674">
    <property type="entry name" value="4FE4S_WBL"/>
    <property type="match status" value="1"/>
</dbReference>
<keyword evidence="11" id="KW-0963">Cytoplasm</keyword>
<dbReference type="InterPro" id="IPR003482">
    <property type="entry name" value="Whib"/>
</dbReference>
<accession>A0A7X1J7N6</accession>
<proteinExistence type="inferred from homology"/>
<dbReference type="HAMAP" id="MF_01479">
    <property type="entry name" value="WhiB"/>
    <property type="match status" value="1"/>
</dbReference>
<comment type="caution">
    <text evidence="14">The sequence shown here is derived from an EMBL/GenBank/DDBJ whole genome shotgun (WGS) entry which is preliminary data.</text>
</comment>
<dbReference type="PANTHER" id="PTHR38839">
    <property type="entry name" value="TRANSCRIPTIONAL REGULATOR WHID-RELATED"/>
    <property type="match status" value="1"/>
</dbReference>
<evidence type="ECO:0000256" key="1">
    <source>
        <dbReference type="ARBA" id="ARBA00004496"/>
    </source>
</evidence>
<comment type="cofactor">
    <cofactor evidence="11">
        <name>[4Fe-4S] cluster</name>
        <dbReference type="ChEBI" id="CHEBI:49883"/>
    </cofactor>
    <text evidence="11">Binds 1 [4Fe-4S] cluster per subunit. Following nitrosylation of the [4Fe-4S] cluster binds 1 [4Fe-8(NO)] cluster per subunit.</text>
</comment>
<dbReference type="AlphaFoldDB" id="A0A7X1J7N6"/>
<evidence type="ECO:0000256" key="4">
    <source>
        <dbReference type="ARBA" id="ARBA00022723"/>
    </source>
</evidence>
<comment type="PTM">
    <text evidence="11">Upon Fe-S cluster removal intramolecular disulfide bonds are formed.</text>
</comment>
<protein>
    <recommendedName>
        <fullName evidence="11">Transcriptional regulator WhiB</fullName>
    </recommendedName>
</protein>
<dbReference type="Proteomes" id="UP000584670">
    <property type="component" value="Unassembled WGS sequence"/>
</dbReference>
<dbReference type="GO" id="GO:0005737">
    <property type="term" value="C:cytoplasm"/>
    <property type="evidence" value="ECO:0007669"/>
    <property type="project" value="UniProtKB-SubCell"/>
</dbReference>
<keyword evidence="7 11" id="KW-0805">Transcription regulation</keyword>
<dbReference type="GO" id="GO:0051539">
    <property type="term" value="F:4 iron, 4 sulfur cluster binding"/>
    <property type="evidence" value="ECO:0007669"/>
    <property type="project" value="UniProtKB-UniRule"/>
</dbReference>
<evidence type="ECO:0000259" key="13">
    <source>
        <dbReference type="PROSITE" id="PS51674"/>
    </source>
</evidence>
<dbReference type="EMBL" id="JACMSF010000015">
    <property type="protein sequence ID" value="MBC2903192.1"/>
    <property type="molecule type" value="Genomic_DNA"/>
</dbReference>
<feature type="binding site" evidence="11">
    <location>
        <position position="52"/>
    </location>
    <ligand>
        <name>[4Fe-4S] cluster</name>
        <dbReference type="ChEBI" id="CHEBI:49883"/>
    </ligand>
</feature>
<evidence type="ECO:0000256" key="7">
    <source>
        <dbReference type="ARBA" id="ARBA00023015"/>
    </source>
</evidence>
<dbReference type="PANTHER" id="PTHR38839:SF6">
    <property type="entry name" value="TRANSCRIPTIONAL REGULATOR WHIB1"/>
    <property type="match status" value="1"/>
</dbReference>
<evidence type="ECO:0000313" key="14">
    <source>
        <dbReference type="EMBL" id="MBC2903192.1"/>
    </source>
</evidence>
<keyword evidence="8 11" id="KW-0238">DNA-binding</keyword>
<keyword evidence="6 11" id="KW-0411">Iron-sulfur</keyword>
<dbReference type="GO" id="GO:0046872">
    <property type="term" value="F:metal ion binding"/>
    <property type="evidence" value="ECO:0007669"/>
    <property type="project" value="UniProtKB-KW"/>
</dbReference>
<keyword evidence="10 11" id="KW-0804">Transcription</keyword>
<name>A0A7X1J7N6_9ACTN</name>
<dbReference type="GO" id="GO:0035731">
    <property type="term" value="F:dinitrosyl-iron complex binding"/>
    <property type="evidence" value="ECO:0007669"/>
    <property type="project" value="UniProtKB-UniRule"/>
</dbReference>
<gene>
    <name evidence="11" type="primary">whiB</name>
    <name evidence="14" type="ORF">H4N64_16555</name>
</gene>
<feature type="binding site" evidence="11">
    <location>
        <position position="55"/>
    </location>
    <ligand>
        <name>[4Fe-4S] cluster</name>
        <dbReference type="ChEBI" id="CHEBI:49883"/>
    </ligand>
</feature>
<evidence type="ECO:0000256" key="10">
    <source>
        <dbReference type="ARBA" id="ARBA00023163"/>
    </source>
</evidence>
<evidence type="ECO:0000256" key="5">
    <source>
        <dbReference type="ARBA" id="ARBA00023004"/>
    </source>
</evidence>
<evidence type="ECO:0000256" key="3">
    <source>
        <dbReference type="ARBA" id="ARBA00022485"/>
    </source>
</evidence>
<keyword evidence="15" id="KW-1185">Reference proteome</keyword>
<keyword evidence="5 11" id="KW-0408">Iron</keyword>
<evidence type="ECO:0000256" key="2">
    <source>
        <dbReference type="ARBA" id="ARBA00006597"/>
    </source>
</evidence>
<dbReference type="GO" id="GO:0045454">
    <property type="term" value="P:cell redox homeostasis"/>
    <property type="evidence" value="ECO:0007669"/>
    <property type="project" value="TreeGrafter"/>
</dbReference>
<evidence type="ECO:0000313" key="15">
    <source>
        <dbReference type="Proteomes" id="UP000584670"/>
    </source>
</evidence>
<evidence type="ECO:0000256" key="11">
    <source>
        <dbReference type="HAMAP-Rule" id="MF_01479"/>
    </source>
</evidence>
<keyword evidence="9 11" id="KW-1015">Disulfide bond</keyword>
<comment type="subcellular location">
    <subcellularLocation>
        <location evidence="1 11">Cytoplasm</location>
    </subcellularLocation>
</comment>
<comment type="similarity">
    <text evidence="2 11">Belongs to the WhiB family.</text>
</comment>
<feature type="region of interest" description="Disordered" evidence="12">
    <location>
        <begin position="86"/>
        <end position="113"/>
    </location>
</feature>
<keyword evidence="4 11" id="KW-0479">Metal-binding</keyword>
<comment type="function">
    <text evidence="11">Acts as a transcriptional regulator. Probably redox-responsive. The apo- but not holo-form probably binds DNA.</text>
</comment>
<dbReference type="InterPro" id="IPR034768">
    <property type="entry name" value="4FE4S_WBL"/>
</dbReference>
<sequence length="233" mass="25937">MTRTGIRDTRTNARPADWRDTASCRKEDPELFFPKGTDGPWLLAIQEAKKVCRRCPSVDACLAFANDNNISDGIYGGLTEHERRSLRRSVARGNTAPEEAAAKAEAARQSEPAQPRTIGEYFNLNTRAQNGHRVWVGTTDAYWGGRKYTPKQLAFTQDRGHYPSGRVYSGCGVSGCVLPAHLTDQEERGTCGTRSGYTWHRRRGEEACEPCKRANTDADNRLRRTGTTLELAS</sequence>
<dbReference type="GO" id="GO:0045892">
    <property type="term" value="P:negative regulation of DNA-templated transcription"/>
    <property type="evidence" value="ECO:0007669"/>
    <property type="project" value="TreeGrafter"/>
</dbReference>
<evidence type="ECO:0000256" key="9">
    <source>
        <dbReference type="ARBA" id="ARBA00023157"/>
    </source>
</evidence>
<feature type="binding site" evidence="11">
    <location>
        <position position="24"/>
    </location>
    <ligand>
        <name>[4Fe-4S] cluster</name>
        <dbReference type="ChEBI" id="CHEBI:49883"/>
    </ligand>
</feature>